<evidence type="ECO:0000313" key="2">
    <source>
        <dbReference type="EMBL" id="JAE24519.1"/>
    </source>
</evidence>
<proteinExistence type="predicted"/>
<dbReference type="AlphaFoldDB" id="A0A0A9GM75"/>
<organism evidence="2">
    <name type="scientific">Arundo donax</name>
    <name type="common">Giant reed</name>
    <name type="synonym">Donax arundinaceus</name>
    <dbReference type="NCBI Taxonomy" id="35708"/>
    <lineage>
        <taxon>Eukaryota</taxon>
        <taxon>Viridiplantae</taxon>
        <taxon>Streptophyta</taxon>
        <taxon>Embryophyta</taxon>
        <taxon>Tracheophyta</taxon>
        <taxon>Spermatophyta</taxon>
        <taxon>Magnoliopsida</taxon>
        <taxon>Liliopsida</taxon>
        <taxon>Poales</taxon>
        <taxon>Poaceae</taxon>
        <taxon>PACMAD clade</taxon>
        <taxon>Arundinoideae</taxon>
        <taxon>Arundineae</taxon>
        <taxon>Arundo</taxon>
    </lineage>
</organism>
<name>A0A0A9GM75_ARUDO</name>
<reference evidence="2" key="1">
    <citation type="submission" date="2014-09" db="EMBL/GenBank/DDBJ databases">
        <authorList>
            <person name="Magalhaes I.L.F."/>
            <person name="Oliveira U."/>
            <person name="Santos F.R."/>
            <person name="Vidigal T.H.D.A."/>
            <person name="Brescovit A.D."/>
            <person name="Santos A.J."/>
        </authorList>
    </citation>
    <scope>NUCLEOTIDE SEQUENCE</scope>
    <source>
        <tissue evidence="2">Shoot tissue taken approximately 20 cm above the soil surface</tissue>
    </source>
</reference>
<accession>A0A0A9GM75</accession>
<evidence type="ECO:0000256" key="1">
    <source>
        <dbReference type="SAM" id="MobiDB-lite"/>
    </source>
</evidence>
<feature type="region of interest" description="Disordered" evidence="1">
    <location>
        <begin position="127"/>
        <end position="158"/>
    </location>
</feature>
<reference evidence="2" key="2">
    <citation type="journal article" date="2015" name="Data Brief">
        <title>Shoot transcriptome of the giant reed, Arundo donax.</title>
        <authorList>
            <person name="Barrero R.A."/>
            <person name="Guerrero F.D."/>
            <person name="Moolhuijzen P."/>
            <person name="Goolsby J.A."/>
            <person name="Tidwell J."/>
            <person name="Bellgard S.E."/>
            <person name="Bellgard M.I."/>
        </authorList>
    </citation>
    <scope>NUCLEOTIDE SEQUENCE</scope>
    <source>
        <tissue evidence="2">Shoot tissue taken approximately 20 cm above the soil surface</tissue>
    </source>
</reference>
<dbReference type="EMBL" id="GBRH01173377">
    <property type="protein sequence ID" value="JAE24519.1"/>
    <property type="molecule type" value="Transcribed_RNA"/>
</dbReference>
<sequence>MADGGGHRRHVAERRGVVQHGGAAEGLGGGLAGGGALEAVDRRDVQLVGAVAVGHLLGRDLDLLLGFRVHFDHAVQPDFDAWQEVAVVGEGAGRAGVTEHRADHGEVCGAATAAGASLRALALRTGKKTGEQHQNLQRKRQSWPLHGAAPPHLHTELM</sequence>
<protein>
    <submittedName>
        <fullName evidence="2">Uncharacterized protein</fullName>
    </submittedName>
</protein>